<protein>
    <recommendedName>
        <fullName evidence="3">histidine kinase</fullName>
        <ecNumber evidence="3">2.7.13.3</ecNumber>
    </recommendedName>
</protein>
<dbReference type="GO" id="GO:0000155">
    <property type="term" value="F:phosphorelay sensor kinase activity"/>
    <property type="evidence" value="ECO:0007669"/>
    <property type="project" value="InterPro"/>
</dbReference>
<dbReference type="PANTHER" id="PTHR34220">
    <property type="entry name" value="SENSOR HISTIDINE KINASE YPDA"/>
    <property type="match status" value="1"/>
</dbReference>
<evidence type="ECO:0000313" key="15">
    <source>
        <dbReference type="EMBL" id="RSL34780.1"/>
    </source>
</evidence>
<evidence type="ECO:0000256" key="5">
    <source>
        <dbReference type="ARBA" id="ARBA00022553"/>
    </source>
</evidence>
<dbReference type="Pfam" id="PF02518">
    <property type="entry name" value="HATPase_c"/>
    <property type="match status" value="1"/>
</dbReference>
<dbReference type="InterPro" id="IPR050640">
    <property type="entry name" value="Bact_2-comp_sensor_kinase"/>
</dbReference>
<evidence type="ECO:0000256" key="2">
    <source>
        <dbReference type="ARBA" id="ARBA00004651"/>
    </source>
</evidence>
<dbReference type="Pfam" id="PF00672">
    <property type="entry name" value="HAMP"/>
    <property type="match status" value="1"/>
</dbReference>
<dbReference type="InterPro" id="IPR003660">
    <property type="entry name" value="HAMP_dom"/>
</dbReference>
<keyword evidence="5" id="KW-0597">Phosphoprotein</keyword>
<dbReference type="SUPFAM" id="SSF55874">
    <property type="entry name" value="ATPase domain of HSP90 chaperone/DNA topoisomerase II/histidine kinase"/>
    <property type="match status" value="1"/>
</dbReference>
<comment type="caution">
    <text evidence="15">The sequence shown here is derived from an EMBL/GenBank/DDBJ whole genome shotgun (WGS) entry which is preliminary data.</text>
</comment>
<gene>
    <name evidence="15" type="ORF">D7Z54_02780</name>
</gene>
<evidence type="ECO:0000313" key="16">
    <source>
        <dbReference type="Proteomes" id="UP000275076"/>
    </source>
</evidence>
<evidence type="ECO:0000259" key="14">
    <source>
        <dbReference type="PROSITE" id="PS50885"/>
    </source>
</evidence>
<proteinExistence type="predicted"/>
<dbReference type="InterPro" id="IPR005467">
    <property type="entry name" value="His_kinase_dom"/>
</dbReference>
<dbReference type="CDD" id="cd06225">
    <property type="entry name" value="HAMP"/>
    <property type="match status" value="1"/>
</dbReference>
<evidence type="ECO:0000256" key="6">
    <source>
        <dbReference type="ARBA" id="ARBA00022679"/>
    </source>
</evidence>
<comment type="catalytic activity">
    <reaction evidence="1">
        <text>ATP + protein L-histidine = ADP + protein N-phospho-L-histidine.</text>
        <dbReference type="EC" id="2.7.13.3"/>
    </reaction>
</comment>
<dbReference type="PRINTS" id="PR00344">
    <property type="entry name" value="BCTRLSENSOR"/>
</dbReference>
<evidence type="ECO:0000256" key="8">
    <source>
        <dbReference type="ARBA" id="ARBA00022777"/>
    </source>
</evidence>
<evidence type="ECO:0000256" key="1">
    <source>
        <dbReference type="ARBA" id="ARBA00000085"/>
    </source>
</evidence>
<evidence type="ECO:0000256" key="9">
    <source>
        <dbReference type="ARBA" id="ARBA00022840"/>
    </source>
</evidence>
<organism evidence="15 16">
    <name type="scientific">Salibacterium salarium</name>
    <dbReference type="NCBI Taxonomy" id="284579"/>
    <lineage>
        <taxon>Bacteria</taxon>
        <taxon>Bacillati</taxon>
        <taxon>Bacillota</taxon>
        <taxon>Bacilli</taxon>
        <taxon>Bacillales</taxon>
        <taxon>Bacillaceae</taxon>
    </lineage>
</organism>
<keyword evidence="8 15" id="KW-0418">Kinase</keyword>
<accession>A0A3R9PBJ7</accession>
<keyword evidence="12" id="KW-1133">Transmembrane helix</keyword>
<name>A0A3R9PBJ7_9BACI</name>
<dbReference type="Gene3D" id="3.30.565.10">
    <property type="entry name" value="Histidine kinase-like ATPase, C-terminal domain"/>
    <property type="match status" value="1"/>
</dbReference>
<dbReference type="EMBL" id="RBVX01000002">
    <property type="protein sequence ID" value="RSL34780.1"/>
    <property type="molecule type" value="Genomic_DNA"/>
</dbReference>
<reference evidence="15 16" key="1">
    <citation type="submission" date="2018-10" db="EMBL/GenBank/DDBJ databases">
        <title>Draft genome sequence of Bacillus salarius IM0101, isolated from a hypersaline soil in Inner Mongolia, China.</title>
        <authorList>
            <person name="Yamprayoonswat W."/>
            <person name="Boonvisut S."/>
            <person name="Jumpathong W."/>
            <person name="Sittihan S."/>
            <person name="Ruangsuj P."/>
            <person name="Wanthongcharoen S."/>
            <person name="Thongpramul N."/>
            <person name="Pimmason S."/>
            <person name="Yu B."/>
            <person name="Yasawong M."/>
        </authorList>
    </citation>
    <scope>NUCLEOTIDE SEQUENCE [LARGE SCALE GENOMIC DNA]</scope>
    <source>
        <strain evidence="15 16">IM0101</strain>
    </source>
</reference>
<dbReference type="InterPro" id="IPR003594">
    <property type="entry name" value="HATPase_dom"/>
</dbReference>
<dbReference type="PANTHER" id="PTHR34220:SF7">
    <property type="entry name" value="SENSOR HISTIDINE KINASE YPDA"/>
    <property type="match status" value="1"/>
</dbReference>
<evidence type="ECO:0000256" key="3">
    <source>
        <dbReference type="ARBA" id="ARBA00012438"/>
    </source>
</evidence>
<dbReference type="InterPro" id="IPR010559">
    <property type="entry name" value="Sig_transdc_His_kin_internal"/>
</dbReference>
<dbReference type="Pfam" id="PF06580">
    <property type="entry name" value="His_kinase"/>
    <property type="match status" value="1"/>
</dbReference>
<dbReference type="EC" id="2.7.13.3" evidence="3"/>
<keyword evidence="11 12" id="KW-0472">Membrane</keyword>
<feature type="domain" description="Histidine kinase" evidence="13">
    <location>
        <begin position="420"/>
        <end position="612"/>
    </location>
</feature>
<dbReference type="GO" id="GO:0005886">
    <property type="term" value="C:plasma membrane"/>
    <property type="evidence" value="ECO:0007669"/>
    <property type="project" value="UniProtKB-SubCell"/>
</dbReference>
<dbReference type="PROSITE" id="PS50885">
    <property type="entry name" value="HAMP"/>
    <property type="match status" value="1"/>
</dbReference>
<dbReference type="InterPro" id="IPR004358">
    <property type="entry name" value="Sig_transdc_His_kin-like_C"/>
</dbReference>
<comment type="subcellular location">
    <subcellularLocation>
        <location evidence="2">Cell membrane</location>
        <topology evidence="2">Multi-pass membrane protein</topology>
    </subcellularLocation>
</comment>
<dbReference type="Gene3D" id="6.10.340.10">
    <property type="match status" value="1"/>
</dbReference>
<keyword evidence="12" id="KW-0812">Transmembrane</keyword>
<sequence length="613" mass="70859">MILRNKNKCKDKNEGVLVASMKKKLSHQSAITRFLKALHPTNVFNQFSKIRNKLFSLTFLLMFAFGMMGLLIFQFLSSIYEEKIYEEAANNLHLSSTVLDRELYNMEDFSFSIVTDPSIQNYLDQLRAENISYNTYRVRTNLVDRMILFANQERYIQSVQIMDANQNMMVAGFTSDVDIDMDETKAMIEQAGGGNVWRNTEQGEYLVAAREIKKQENLSLDHLGYLIITLNIEDLIDDTLNFAPDKNFVITKGDEVVYTDSFKPFEVDSFLKTKEAEDGYRIENVDDKEYFITGQPSRYFDLTYYNVLPFEDVDSKKAIITQMMIGYLLLVVIITVFISRQSAKAISKPIEELTQRMKKVQKGDFDQVEYEKKNYLKDEIGDLQENFHIMLNKINELIKENYTKQLVIKETEYKALQSQINPHFLYNTLDSIHWMAKMNQQEKISTMAEALGNMMRNIISKKEPLIKISEELEIVENYITIQKYRYGERLQFKLEKEPGAEYLSIPKLTIQPIVENAIQHGLEEMMETCTISVQISTGEDDVRIVVRDNGPGIDKETIQKIHEGKVKPKGSGIGLYNINERIHLMFGEDGGVKIERENEEGTAVIITLPFMKG</sequence>
<dbReference type="SMART" id="SM00387">
    <property type="entry name" value="HATPase_c"/>
    <property type="match status" value="1"/>
</dbReference>
<evidence type="ECO:0000256" key="12">
    <source>
        <dbReference type="SAM" id="Phobius"/>
    </source>
</evidence>
<evidence type="ECO:0000256" key="11">
    <source>
        <dbReference type="ARBA" id="ARBA00023136"/>
    </source>
</evidence>
<dbReference type="Proteomes" id="UP000275076">
    <property type="component" value="Unassembled WGS sequence"/>
</dbReference>
<keyword evidence="10" id="KW-0902">Two-component regulatory system</keyword>
<keyword evidence="6" id="KW-0808">Transferase</keyword>
<keyword evidence="7" id="KW-0547">Nucleotide-binding</keyword>
<dbReference type="SMART" id="SM00304">
    <property type="entry name" value="HAMP"/>
    <property type="match status" value="1"/>
</dbReference>
<feature type="domain" description="HAMP" evidence="14">
    <location>
        <begin position="344"/>
        <end position="399"/>
    </location>
</feature>
<feature type="transmembrane region" description="Helical" evidence="12">
    <location>
        <begin position="319"/>
        <end position="338"/>
    </location>
</feature>
<dbReference type="InterPro" id="IPR036890">
    <property type="entry name" value="HATPase_C_sf"/>
</dbReference>
<dbReference type="SUPFAM" id="SSF158472">
    <property type="entry name" value="HAMP domain-like"/>
    <property type="match status" value="1"/>
</dbReference>
<keyword evidence="16" id="KW-1185">Reference proteome</keyword>
<dbReference type="OrthoDB" id="9776552at2"/>
<dbReference type="PROSITE" id="PS50109">
    <property type="entry name" value="HIS_KIN"/>
    <property type="match status" value="1"/>
</dbReference>
<evidence type="ECO:0000256" key="4">
    <source>
        <dbReference type="ARBA" id="ARBA00022475"/>
    </source>
</evidence>
<keyword evidence="9" id="KW-0067">ATP-binding</keyword>
<dbReference type="GO" id="GO:0005524">
    <property type="term" value="F:ATP binding"/>
    <property type="evidence" value="ECO:0007669"/>
    <property type="project" value="UniProtKB-KW"/>
</dbReference>
<evidence type="ECO:0000256" key="10">
    <source>
        <dbReference type="ARBA" id="ARBA00023012"/>
    </source>
</evidence>
<evidence type="ECO:0000256" key="7">
    <source>
        <dbReference type="ARBA" id="ARBA00022741"/>
    </source>
</evidence>
<feature type="transmembrane region" description="Helical" evidence="12">
    <location>
        <begin position="54"/>
        <end position="76"/>
    </location>
</feature>
<keyword evidence="4" id="KW-1003">Cell membrane</keyword>
<evidence type="ECO:0000259" key="13">
    <source>
        <dbReference type="PROSITE" id="PS50109"/>
    </source>
</evidence>
<dbReference type="AlphaFoldDB" id="A0A3R9PBJ7"/>